<reference evidence="1 2" key="1">
    <citation type="journal article" date="2023" name="bioRxiv">
        <title>Conserved and derived expression patterns and positive selection on dental genes reveal complex evolutionary context of ever-growing rodent molars.</title>
        <authorList>
            <person name="Calamari Z.T."/>
            <person name="Song A."/>
            <person name="Cohen E."/>
            <person name="Akter M."/>
            <person name="Roy R.D."/>
            <person name="Hallikas O."/>
            <person name="Christensen M.M."/>
            <person name="Li P."/>
            <person name="Marangoni P."/>
            <person name="Jernvall J."/>
            <person name="Klein O.D."/>
        </authorList>
    </citation>
    <scope>NUCLEOTIDE SEQUENCE [LARGE SCALE GENOMIC DNA]</scope>
    <source>
        <strain evidence="1">V071</strain>
    </source>
</reference>
<dbReference type="PANTHER" id="PTHR24109:SF3">
    <property type="entry name" value="LEUCINE-RICH REPEAT-CONTAINING PROTEIN 31"/>
    <property type="match status" value="1"/>
</dbReference>
<dbReference type="EMBL" id="JBBHLL010000834">
    <property type="protein sequence ID" value="KAK7797448.1"/>
    <property type="molecule type" value="Genomic_DNA"/>
</dbReference>
<gene>
    <name evidence="1" type="ORF">U0070_014238</name>
</gene>
<dbReference type="PANTHER" id="PTHR24109">
    <property type="entry name" value="LEUCINE-RICH REPEAT-CONTAINING PROTEIN 31"/>
    <property type="match status" value="1"/>
</dbReference>
<dbReference type="Pfam" id="PF13516">
    <property type="entry name" value="LRR_6"/>
    <property type="match status" value="1"/>
</dbReference>
<dbReference type="InterPro" id="IPR032675">
    <property type="entry name" value="LRR_dom_sf"/>
</dbReference>
<organism evidence="1 2">
    <name type="scientific">Myodes glareolus</name>
    <name type="common">Bank vole</name>
    <name type="synonym">Clethrionomys glareolus</name>
    <dbReference type="NCBI Taxonomy" id="447135"/>
    <lineage>
        <taxon>Eukaryota</taxon>
        <taxon>Metazoa</taxon>
        <taxon>Chordata</taxon>
        <taxon>Craniata</taxon>
        <taxon>Vertebrata</taxon>
        <taxon>Euteleostomi</taxon>
        <taxon>Mammalia</taxon>
        <taxon>Eutheria</taxon>
        <taxon>Euarchontoglires</taxon>
        <taxon>Glires</taxon>
        <taxon>Rodentia</taxon>
        <taxon>Myomorpha</taxon>
        <taxon>Muroidea</taxon>
        <taxon>Cricetidae</taxon>
        <taxon>Arvicolinae</taxon>
        <taxon>Myodes</taxon>
    </lineage>
</organism>
<comment type="caution">
    <text evidence="1">The sequence shown here is derived from an EMBL/GenBank/DDBJ whole genome shotgun (WGS) entry which is preliminary data.</text>
</comment>
<dbReference type="InterPro" id="IPR001611">
    <property type="entry name" value="Leu-rich_rpt"/>
</dbReference>
<dbReference type="SUPFAM" id="SSF52047">
    <property type="entry name" value="RNI-like"/>
    <property type="match status" value="1"/>
</dbReference>
<dbReference type="InterPro" id="IPR042419">
    <property type="entry name" value="LRC31"/>
</dbReference>
<dbReference type="Proteomes" id="UP001488838">
    <property type="component" value="Unassembled WGS sequence"/>
</dbReference>
<keyword evidence="2" id="KW-1185">Reference proteome</keyword>
<sequence>MSTKLQSLEVFDLSINRNIGNSLDIIAQGLKRTSSLKVLKLHSCGLTTKSVRILDGAFASLDVLKTLDLSCNKELGGGFEDVPAPLALLKNLEVLDLHQCSLTADDVASLTQIIPLLSNLQELDLSSNRELGSSSGTLLSRLTFLLALKLLLIKSCALESETFTAFTEVSVYPPALEILNLSWNKCVAGNLELLLHTLKLSRSLQALRLSSCTLVTEDLVLL</sequence>
<accession>A0AAW0H4B0</accession>
<dbReference type="AlphaFoldDB" id="A0AAW0H4B0"/>
<protein>
    <submittedName>
        <fullName evidence="1">Uncharacterized protein</fullName>
    </submittedName>
</protein>
<feature type="non-terminal residue" evidence="1">
    <location>
        <position position="222"/>
    </location>
</feature>
<proteinExistence type="predicted"/>
<evidence type="ECO:0000313" key="1">
    <source>
        <dbReference type="EMBL" id="KAK7797448.1"/>
    </source>
</evidence>
<dbReference type="Gene3D" id="3.80.10.10">
    <property type="entry name" value="Ribonuclease Inhibitor"/>
    <property type="match status" value="1"/>
</dbReference>
<evidence type="ECO:0000313" key="2">
    <source>
        <dbReference type="Proteomes" id="UP001488838"/>
    </source>
</evidence>
<name>A0AAW0H4B0_MYOGA</name>